<dbReference type="Proteomes" id="UP000008323">
    <property type="component" value="Chromosome"/>
</dbReference>
<dbReference type="KEGG" id="pal:PA0012"/>
<evidence type="ECO:0000313" key="3">
    <source>
        <dbReference type="Proteomes" id="UP000008323"/>
    </source>
</evidence>
<organism evidence="2 3">
    <name type="scientific">Phytoplasma australiense</name>
    <dbReference type="NCBI Taxonomy" id="59748"/>
    <lineage>
        <taxon>Bacteria</taxon>
        <taxon>Bacillati</taxon>
        <taxon>Mycoplasmatota</taxon>
        <taxon>Mollicutes</taxon>
        <taxon>Acholeplasmatales</taxon>
        <taxon>Acholeplasmataceae</taxon>
        <taxon>Candidatus Phytoplasma</taxon>
        <taxon>16SrXII (Stolbur group)</taxon>
    </lineage>
</organism>
<dbReference type="EMBL" id="AM422018">
    <property type="protein sequence ID" value="CAM11347.1"/>
    <property type="molecule type" value="Genomic_DNA"/>
</dbReference>
<reference evidence="2 3" key="1">
    <citation type="journal article" date="2008" name="J. Bacteriol.">
        <title>Comparative genome analysis of 'Candidatus Phytoplasma australiense' (subgroup tuf-Australia I; rp-A) and 'Ca. Phytoplasma asteris' strains OY-M and AY-WB.</title>
        <authorList>
            <person name="Tran-Nguyen L.T."/>
            <person name="Kube M."/>
            <person name="Schneider B."/>
            <person name="Reinhardt R."/>
            <person name="Gibb K.S."/>
        </authorList>
    </citation>
    <scope>NUCLEOTIDE SEQUENCE [LARGE SCALE GENOMIC DNA]</scope>
</reference>
<dbReference type="AlphaFoldDB" id="B1V8W0"/>
<gene>
    <name evidence="2" type="primary">spxA</name>
    <name evidence="2" type="ordered locus">PA0012</name>
</gene>
<dbReference type="SUPFAM" id="SSF52833">
    <property type="entry name" value="Thioredoxin-like"/>
    <property type="match status" value="1"/>
</dbReference>
<evidence type="ECO:0000256" key="1">
    <source>
        <dbReference type="PROSITE-ProRule" id="PRU01282"/>
    </source>
</evidence>
<dbReference type="InterPro" id="IPR006504">
    <property type="entry name" value="Tscrpt_reg_Spx/MgsR"/>
</dbReference>
<dbReference type="PANTHER" id="PTHR30041:SF7">
    <property type="entry name" value="GLOBAL TRANSCRIPTIONAL REGULATOR SPX"/>
    <property type="match status" value="1"/>
</dbReference>
<accession>B1V8W0</accession>
<dbReference type="Gene3D" id="3.40.30.10">
    <property type="entry name" value="Glutaredoxin"/>
    <property type="match status" value="1"/>
</dbReference>
<dbReference type="InterPro" id="IPR006660">
    <property type="entry name" value="Arsenate_reductase-like"/>
</dbReference>
<dbReference type="PANTHER" id="PTHR30041">
    <property type="entry name" value="ARSENATE REDUCTASE"/>
    <property type="match status" value="1"/>
</dbReference>
<name>B1V8W0_PHYAS</name>
<dbReference type="CDD" id="cd03032">
    <property type="entry name" value="ArsC_Spx"/>
    <property type="match status" value="1"/>
</dbReference>
<dbReference type="InterPro" id="IPR036249">
    <property type="entry name" value="Thioredoxin-like_sf"/>
</dbReference>
<evidence type="ECO:0000313" key="2">
    <source>
        <dbReference type="EMBL" id="CAM11347.1"/>
    </source>
</evidence>
<protein>
    <submittedName>
        <fullName evidence="2">Putative regulatory protein spx</fullName>
    </submittedName>
</protein>
<sequence length="154" mass="18514">MVIFYTSFNCSSCQKAKKWLKQHRIEFIERSLFGHDFQQKDIDLILKYCLHGFDDIISKLSKFFKEQNIDFNNLSTKEVKQIIMQKRSILKRPILVEGQKIQIGFNSEGIRIFMPKNLRDFLMKNDVFYKAKDKYKILLKKFFENKNNDEPICK</sequence>
<dbReference type="Pfam" id="PF03960">
    <property type="entry name" value="ArsC"/>
    <property type="match status" value="1"/>
</dbReference>
<dbReference type="eggNOG" id="COG1393">
    <property type="taxonomic scope" value="Bacteria"/>
</dbReference>
<dbReference type="STRING" id="59748.PA0012"/>
<dbReference type="PROSITE" id="PS51353">
    <property type="entry name" value="ARSC"/>
    <property type="match status" value="1"/>
</dbReference>
<dbReference type="NCBIfam" id="TIGR01617">
    <property type="entry name" value="arsC_related"/>
    <property type="match status" value="1"/>
</dbReference>
<comment type="similarity">
    <text evidence="1">Belongs to the ArsC family.</text>
</comment>
<dbReference type="NCBIfam" id="NF002459">
    <property type="entry name" value="PRK01655.1"/>
    <property type="match status" value="1"/>
</dbReference>
<proteinExistence type="inferred from homology"/>